<reference evidence="1 2" key="1">
    <citation type="journal article" date="2024" name="J Genomics">
        <title>Draft genome sequencing and assembly of Favolaschia claudopus CIRM-BRFM 2984 isolated from oak limbs.</title>
        <authorList>
            <person name="Navarro D."/>
            <person name="Drula E."/>
            <person name="Chaduli D."/>
            <person name="Cazenave R."/>
            <person name="Ahrendt S."/>
            <person name="Wang J."/>
            <person name="Lipzen A."/>
            <person name="Daum C."/>
            <person name="Barry K."/>
            <person name="Grigoriev I.V."/>
            <person name="Favel A."/>
            <person name="Rosso M.N."/>
            <person name="Martin F."/>
        </authorList>
    </citation>
    <scope>NUCLEOTIDE SEQUENCE [LARGE SCALE GENOMIC DNA]</scope>
    <source>
        <strain evidence="1 2">CIRM-BRFM 2984</strain>
    </source>
</reference>
<comment type="caution">
    <text evidence="1">The sequence shown here is derived from an EMBL/GenBank/DDBJ whole genome shotgun (WGS) entry which is preliminary data.</text>
</comment>
<keyword evidence="2" id="KW-1185">Reference proteome</keyword>
<dbReference type="Proteomes" id="UP001362999">
    <property type="component" value="Unassembled WGS sequence"/>
</dbReference>
<dbReference type="AlphaFoldDB" id="A0AAW0B992"/>
<evidence type="ECO:0000313" key="2">
    <source>
        <dbReference type="Proteomes" id="UP001362999"/>
    </source>
</evidence>
<sequence>MTRLPTELERLVFEYAAVNSSRIPTLLLVAHRVRVWLEPMLYDVLLFDGVKNIESVLKVMLSKPPSFLESAVHHFLLFKPTFLETRHTLQIYAPLPRNHLPLIHWRHHRPHLPRPRTNALAEAP</sequence>
<proteinExistence type="predicted"/>
<organism evidence="1 2">
    <name type="scientific">Favolaschia claudopus</name>
    <dbReference type="NCBI Taxonomy" id="2862362"/>
    <lineage>
        <taxon>Eukaryota</taxon>
        <taxon>Fungi</taxon>
        <taxon>Dikarya</taxon>
        <taxon>Basidiomycota</taxon>
        <taxon>Agaricomycotina</taxon>
        <taxon>Agaricomycetes</taxon>
        <taxon>Agaricomycetidae</taxon>
        <taxon>Agaricales</taxon>
        <taxon>Marasmiineae</taxon>
        <taxon>Mycenaceae</taxon>
        <taxon>Favolaschia</taxon>
    </lineage>
</organism>
<protein>
    <recommendedName>
        <fullName evidence="3">F-box domain-containing protein</fullName>
    </recommendedName>
</protein>
<accession>A0AAW0B992</accession>
<evidence type="ECO:0000313" key="1">
    <source>
        <dbReference type="EMBL" id="KAK7022377.1"/>
    </source>
</evidence>
<gene>
    <name evidence="1" type="ORF">R3P38DRAFT_2960760</name>
</gene>
<name>A0AAW0B992_9AGAR</name>
<evidence type="ECO:0008006" key="3">
    <source>
        <dbReference type="Google" id="ProtNLM"/>
    </source>
</evidence>
<dbReference type="EMBL" id="JAWWNJ010000037">
    <property type="protein sequence ID" value="KAK7022377.1"/>
    <property type="molecule type" value="Genomic_DNA"/>
</dbReference>